<reference evidence="2" key="2">
    <citation type="submission" date="2020-01" db="EMBL/GenBank/DDBJ databases">
        <authorList>
            <person name="Hornung B."/>
        </authorList>
    </citation>
    <scope>NUCLEOTIDE SEQUENCE</scope>
    <source>
        <strain evidence="2">PacBioINE</strain>
    </source>
</reference>
<dbReference type="Proteomes" id="UP000836597">
    <property type="component" value="Chromosome"/>
</dbReference>
<evidence type="ECO:0000313" key="4">
    <source>
        <dbReference type="Proteomes" id="UP001071230"/>
    </source>
</evidence>
<keyword evidence="1" id="KW-0812">Transmembrane</keyword>
<sequence length="34" mass="3667">MLGLTDSGVIAAYLLTIASAILCVVYGLLNWRKQ</sequence>
<dbReference type="RefSeq" id="WP_338077731.1">
    <property type="nucleotide sequence ID" value="NZ_CDGJ01000082.1"/>
</dbReference>
<feature type="transmembrane region" description="Helical" evidence="1">
    <location>
        <begin position="12"/>
        <end position="29"/>
    </location>
</feature>
<dbReference type="Proteomes" id="UP001071230">
    <property type="component" value="Unassembled WGS sequence"/>
</dbReference>
<dbReference type="AlphaFoldDB" id="A0A8S0XWM5"/>
<keyword evidence="1" id="KW-0472">Membrane</keyword>
<proteinExistence type="predicted"/>
<dbReference type="EMBL" id="LR746496">
    <property type="protein sequence ID" value="CAA7601127.1"/>
    <property type="molecule type" value="Genomic_DNA"/>
</dbReference>
<organism evidence="2">
    <name type="scientific">Acididesulfobacillus acetoxydans</name>
    <dbReference type="NCBI Taxonomy" id="1561005"/>
    <lineage>
        <taxon>Bacteria</taxon>
        <taxon>Bacillati</taxon>
        <taxon>Bacillota</taxon>
        <taxon>Clostridia</taxon>
        <taxon>Eubacteriales</taxon>
        <taxon>Peptococcaceae</taxon>
        <taxon>Acididesulfobacillus</taxon>
    </lineage>
</organism>
<keyword evidence="4" id="KW-1185">Reference proteome</keyword>
<reference evidence="3" key="1">
    <citation type="submission" date="2014-11" db="EMBL/GenBank/DDBJ databases">
        <authorList>
            <person name="Hornung B.V."/>
        </authorList>
    </citation>
    <scope>NUCLEOTIDE SEQUENCE</scope>
    <source>
        <strain evidence="3">INE</strain>
    </source>
</reference>
<evidence type="ECO:0000313" key="2">
    <source>
        <dbReference type="EMBL" id="CAA7601127.1"/>
    </source>
</evidence>
<keyword evidence="1" id="KW-1133">Transmembrane helix</keyword>
<dbReference type="InterPro" id="IPR054615">
    <property type="entry name" value="Symport_access"/>
</dbReference>
<protein>
    <submittedName>
        <fullName evidence="2">Uncharacterized protein</fullName>
    </submittedName>
</protein>
<accession>A0A8S0XWM5</accession>
<gene>
    <name evidence="2" type="ORF">DEACI_1780</name>
    <name evidence="3" type="ORF">DEACI_3073</name>
</gene>
<dbReference type="KEGG" id="aacx:DEACI_1780"/>
<dbReference type="NCBIfam" id="NF045580">
    <property type="entry name" value="symport_access"/>
    <property type="match status" value="1"/>
</dbReference>
<evidence type="ECO:0000313" key="3">
    <source>
        <dbReference type="EMBL" id="CEJ08594.1"/>
    </source>
</evidence>
<evidence type="ECO:0000256" key="1">
    <source>
        <dbReference type="SAM" id="Phobius"/>
    </source>
</evidence>
<name>A0A8S0XWM5_9FIRM</name>
<dbReference type="EMBL" id="CDGJ01000082">
    <property type="protein sequence ID" value="CEJ08594.1"/>
    <property type="molecule type" value="Genomic_DNA"/>
</dbReference>